<dbReference type="NCBIfam" id="TIGR01068">
    <property type="entry name" value="thioredoxin"/>
    <property type="match status" value="1"/>
</dbReference>
<keyword evidence="2" id="KW-1015">Disulfide bond</keyword>
<dbReference type="Proteomes" id="UP000077154">
    <property type="component" value="Unassembled WGS sequence"/>
</dbReference>
<dbReference type="CDD" id="cd02947">
    <property type="entry name" value="TRX_family"/>
    <property type="match status" value="1"/>
</dbReference>
<reference evidence="5" key="1">
    <citation type="submission" date="2016-03" db="EMBL/GenBank/DDBJ databases">
        <title>Updated assembly of Pseudogymnoascus destructans, the fungus causing white-nose syndrome of bats.</title>
        <authorList>
            <person name="Palmer J.M."/>
            <person name="Drees K.P."/>
            <person name="Foster J.T."/>
            <person name="Lindner D.L."/>
        </authorList>
    </citation>
    <scope>NUCLEOTIDE SEQUENCE [LARGE SCALE GENOMIC DNA]</scope>
    <source>
        <strain evidence="5">20631-21</strain>
    </source>
</reference>
<dbReference type="EMBL" id="KV441411">
    <property type="protein sequence ID" value="OAF55149.2"/>
    <property type="molecule type" value="Genomic_DNA"/>
</dbReference>
<organism evidence="5">
    <name type="scientific">Pseudogymnoascus destructans</name>
    <dbReference type="NCBI Taxonomy" id="655981"/>
    <lineage>
        <taxon>Eukaryota</taxon>
        <taxon>Fungi</taxon>
        <taxon>Dikarya</taxon>
        <taxon>Ascomycota</taxon>
        <taxon>Pezizomycotina</taxon>
        <taxon>Leotiomycetes</taxon>
        <taxon>Thelebolales</taxon>
        <taxon>Thelebolaceae</taxon>
        <taxon>Pseudogymnoascus</taxon>
    </lineage>
</organism>
<dbReference type="Pfam" id="PF00085">
    <property type="entry name" value="Thioredoxin"/>
    <property type="match status" value="1"/>
</dbReference>
<dbReference type="FunFam" id="3.40.30.10:FF:000245">
    <property type="entry name" value="Thioredoxin"/>
    <property type="match status" value="1"/>
</dbReference>
<dbReference type="InterPro" id="IPR013766">
    <property type="entry name" value="Thioredoxin_domain"/>
</dbReference>
<feature type="region of interest" description="Disordered" evidence="3">
    <location>
        <begin position="235"/>
        <end position="256"/>
    </location>
</feature>
<dbReference type="PRINTS" id="PR00421">
    <property type="entry name" value="THIOREDOXIN"/>
</dbReference>
<evidence type="ECO:0000256" key="1">
    <source>
        <dbReference type="ARBA" id="ARBA00008987"/>
    </source>
</evidence>
<dbReference type="AlphaFoldDB" id="A0A176ZYQ2"/>
<dbReference type="eggNOG" id="KOG0908">
    <property type="taxonomic scope" value="Eukaryota"/>
</dbReference>
<feature type="compositionally biased region" description="Low complexity" evidence="3">
    <location>
        <begin position="237"/>
        <end position="256"/>
    </location>
</feature>
<dbReference type="PANTHER" id="PTHR46115">
    <property type="entry name" value="THIOREDOXIN-LIKE PROTEIN 1"/>
    <property type="match status" value="1"/>
</dbReference>
<dbReference type="PROSITE" id="PS51352">
    <property type="entry name" value="THIOREDOXIN_2"/>
    <property type="match status" value="1"/>
</dbReference>
<dbReference type="VEuPathDB" id="FungiDB:GMDG_05657"/>
<gene>
    <name evidence="5" type="ORF">VC83_08421</name>
</gene>
<dbReference type="RefSeq" id="XP_024320450.1">
    <property type="nucleotide sequence ID" value="XM_024471973.1"/>
</dbReference>
<dbReference type="GO" id="GO:0015035">
    <property type="term" value="F:protein-disulfide reductase activity"/>
    <property type="evidence" value="ECO:0007669"/>
    <property type="project" value="InterPro"/>
</dbReference>
<dbReference type="PROSITE" id="PS00194">
    <property type="entry name" value="THIOREDOXIN_1"/>
    <property type="match status" value="1"/>
</dbReference>
<dbReference type="InterPro" id="IPR005746">
    <property type="entry name" value="Thioredoxin"/>
</dbReference>
<protein>
    <recommendedName>
        <fullName evidence="4">Thioredoxin domain-containing protein</fullName>
    </recommendedName>
</protein>
<comment type="similarity">
    <text evidence="1">Belongs to the thioredoxin family.</text>
</comment>
<name>A0A176ZYQ2_9PEZI</name>
<dbReference type="InterPro" id="IPR036249">
    <property type="entry name" value="Thioredoxin-like_sf"/>
</dbReference>
<sequence>MILAFLQPSHLTTLPIALSFETNTNGPTTFVLVNKFEVKMPSTVSIGSAAEFASILKSSSVVITDFYADWCGPCKTISPVFESLSTKFSKPRAITFTKVNVDNQQEIAQKYGVSAMPTFLIFRNGSVIKTLRGADPRGLTSAVEEAVKMAAPASPLSTPGRTLGGTPLPGRPAQSLQRPVSWNVRNFINAVIAFLGLYFTSLFSFDAYKAAEDSAWNVNSVPPSGGPGAWVRGRKVGGSAPAAGSAGRRVGTLSDL</sequence>
<accession>A0A176ZYQ2</accession>
<evidence type="ECO:0000256" key="2">
    <source>
        <dbReference type="ARBA" id="ARBA00023157"/>
    </source>
</evidence>
<dbReference type="InterPro" id="IPR017937">
    <property type="entry name" value="Thioredoxin_CS"/>
</dbReference>
<evidence type="ECO:0000313" key="5">
    <source>
        <dbReference type="EMBL" id="OAF55149.2"/>
    </source>
</evidence>
<dbReference type="Gene3D" id="3.40.30.10">
    <property type="entry name" value="Glutaredoxin"/>
    <property type="match status" value="1"/>
</dbReference>
<dbReference type="SUPFAM" id="SSF52833">
    <property type="entry name" value="Thioredoxin-like"/>
    <property type="match status" value="1"/>
</dbReference>
<evidence type="ECO:0000259" key="4">
    <source>
        <dbReference type="PROSITE" id="PS51352"/>
    </source>
</evidence>
<dbReference type="GeneID" id="36291462"/>
<feature type="domain" description="Thioredoxin" evidence="4">
    <location>
        <begin position="8"/>
        <end position="148"/>
    </location>
</feature>
<proteinExistence type="inferred from homology"/>
<evidence type="ECO:0000256" key="3">
    <source>
        <dbReference type="SAM" id="MobiDB-lite"/>
    </source>
</evidence>
<dbReference type="OrthoDB" id="2121326at2759"/>